<dbReference type="EMBL" id="WITC01000014">
    <property type="protein sequence ID" value="MQX13443.1"/>
    <property type="molecule type" value="Genomic_DNA"/>
</dbReference>
<proteinExistence type="predicted"/>
<organism evidence="2 3">
    <name type="scientific">Sinorhizobium terangae</name>
    <dbReference type="NCBI Taxonomy" id="110322"/>
    <lineage>
        <taxon>Bacteria</taxon>
        <taxon>Pseudomonadati</taxon>
        <taxon>Pseudomonadota</taxon>
        <taxon>Alphaproteobacteria</taxon>
        <taxon>Hyphomicrobiales</taxon>
        <taxon>Rhizobiaceae</taxon>
        <taxon>Sinorhizobium/Ensifer group</taxon>
        <taxon>Sinorhizobium</taxon>
    </lineage>
</organism>
<comment type="caution">
    <text evidence="2">The sequence shown here is derived from an EMBL/GenBank/DDBJ whole genome shotgun (WGS) entry which is preliminary data.</text>
</comment>
<evidence type="ECO:0000313" key="3">
    <source>
        <dbReference type="Proteomes" id="UP000439983"/>
    </source>
</evidence>
<sequence>MAEKLATSALDQRRSTSADELALLDAENKRLRQLLANQLRAQNAELKKMLERF</sequence>
<evidence type="ECO:0000313" key="2">
    <source>
        <dbReference type="EMBL" id="MQX13443.1"/>
    </source>
</evidence>
<dbReference type="AlphaFoldDB" id="A0A6N7L6D0"/>
<keyword evidence="1" id="KW-0175">Coiled coil</keyword>
<name>A0A6N7L6D0_SINTE</name>
<protein>
    <recommendedName>
        <fullName evidence="4">Transcriptional regulator</fullName>
    </recommendedName>
</protein>
<accession>A0A6N7L6D0</accession>
<feature type="coiled-coil region" evidence="1">
    <location>
        <begin position="21"/>
        <end position="52"/>
    </location>
</feature>
<keyword evidence="3" id="KW-1185">Reference proteome</keyword>
<dbReference type="Proteomes" id="UP000439983">
    <property type="component" value="Unassembled WGS sequence"/>
</dbReference>
<gene>
    <name evidence="2" type="ORF">GHK62_01345</name>
</gene>
<evidence type="ECO:0008006" key="4">
    <source>
        <dbReference type="Google" id="ProtNLM"/>
    </source>
</evidence>
<evidence type="ECO:0000256" key="1">
    <source>
        <dbReference type="SAM" id="Coils"/>
    </source>
</evidence>
<reference evidence="2 3" key="1">
    <citation type="journal article" date="2013" name="Genome Biol.">
        <title>Comparative genomics of the core and accessory genomes of 48 Sinorhizobium strains comprising five genospecies.</title>
        <authorList>
            <person name="Sugawara M."/>
            <person name="Epstein B."/>
            <person name="Badgley B.D."/>
            <person name="Unno T."/>
            <person name="Xu L."/>
            <person name="Reese J."/>
            <person name="Gyaneshwar P."/>
            <person name="Denny R."/>
            <person name="Mudge J."/>
            <person name="Bharti A.K."/>
            <person name="Farmer A.D."/>
            <person name="May G.D."/>
            <person name="Woodward J.E."/>
            <person name="Medigue C."/>
            <person name="Vallenet D."/>
            <person name="Lajus A."/>
            <person name="Rouy Z."/>
            <person name="Martinez-Vaz B."/>
            <person name="Tiffin P."/>
            <person name="Young N.D."/>
            <person name="Sadowsky M.J."/>
        </authorList>
    </citation>
    <scope>NUCLEOTIDE SEQUENCE [LARGE SCALE GENOMIC DNA]</scope>
    <source>
        <strain evidence="2 3">USDA4894</strain>
    </source>
</reference>